<gene>
    <name evidence="2" type="ORF">SAMN04489735_1002102</name>
</gene>
<proteinExistence type="predicted"/>
<protein>
    <submittedName>
        <fullName evidence="2">Uncharacterized protein</fullName>
    </submittedName>
</protein>
<dbReference type="AlphaFoldDB" id="A0A1G7WSD2"/>
<organism evidence="2 3">
    <name type="scientific">Aneurinibacillus thermoaerophilus</name>
    <dbReference type="NCBI Taxonomy" id="143495"/>
    <lineage>
        <taxon>Bacteria</taxon>
        <taxon>Bacillati</taxon>
        <taxon>Bacillota</taxon>
        <taxon>Bacilli</taxon>
        <taxon>Bacillales</taxon>
        <taxon>Paenibacillaceae</taxon>
        <taxon>Aneurinibacillus group</taxon>
        <taxon>Aneurinibacillus</taxon>
    </lineage>
</organism>
<dbReference type="Proteomes" id="UP000198956">
    <property type="component" value="Unassembled WGS sequence"/>
</dbReference>
<keyword evidence="1" id="KW-1133">Transmembrane helix</keyword>
<dbReference type="EMBL" id="FNDE01000002">
    <property type="protein sequence ID" value="SDG74861.1"/>
    <property type="molecule type" value="Genomic_DNA"/>
</dbReference>
<accession>A0A1G7WSD2</accession>
<keyword evidence="1" id="KW-0812">Transmembrane</keyword>
<feature type="transmembrane region" description="Helical" evidence="1">
    <location>
        <begin position="35"/>
        <end position="54"/>
    </location>
</feature>
<name>A0A1G7WSD2_ANETH</name>
<feature type="transmembrane region" description="Helical" evidence="1">
    <location>
        <begin position="7"/>
        <end position="23"/>
    </location>
</feature>
<reference evidence="2 3" key="1">
    <citation type="submission" date="2016-10" db="EMBL/GenBank/DDBJ databases">
        <authorList>
            <person name="de Groot N.N."/>
        </authorList>
    </citation>
    <scope>NUCLEOTIDE SEQUENCE [LARGE SCALE GENOMIC DNA]</scope>
    <source>
        <strain evidence="2 3">L 420-91</strain>
    </source>
</reference>
<evidence type="ECO:0000313" key="2">
    <source>
        <dbReference type="EMBL" id="SDG74861.1"/>
    </source>
</evidence>
<keyword evidence="1" id="KW-0472">Membrane</keyword>
<dbReference type="OrthoDB" id="2619264at2"/>
<evidence type="ECO:0000313" key="3">
    <source>
        <dbReference type="Proteomes" id="UP000198956"/>
    </source>
</evidence>
<evidence type="ECO:0000256" key="1">
    <source>
        <dbReference type="SAM" id="Phobius"/>
    </source>
</evidence>
<dbReference type="RefSeq" id="WP_091259761.1">
    <property type="nucleotide sequence ID" value="NZ_FNDE01000002.1"/>
</dbReference>
<sequence length="86" mass="9971">MRNDFRHIIYLIFAFLLVLYSLPRLPLLRSQTEAVLFSVIWLAFALLIIGSQLYQIIDGWAKAEQSPLLAMTQDEQKAGRTQPDYE</sequence>